<dbReference type="Proteomes" id="UP000246004">
    <property type="component" value="Unassembled WGS sequence"/>
</dbReference>
<reference evidence="1 3" key="2">
    <citation type="journal article" date="2017" name="BMC Genomics">
        <title>Genomic analysis of methanogenic archaea reveals a shift towards energy conservation.</title>
        <authorList>
            <person name="Gilmore S.P."/>
            <person name="Henske J.K."/>
            <person name="Sexton J.A."/>
            <person name="Solomon K.V."/>
            <person name="Seppala S."/>
            <person name="Yoo J.I."/>
            <person name="Huyett L.M."/>
            <person name="Pressman A."/>
            <person name="Cogan J.Z."/>
            <person name="Kivenson V."/>
            <person name="Peng X."/>
            <person name="Tan Y."/>
            <person name="Valentine D.L."/>
            <person name="O'Malley M.A."/>
        </authorList>
    </citation>
    <scope>NUCLEOTIDE SEQUENCE [LARGE SCALE GENOMIC DNA]</scope>
    <source>
        <strain evidence="1 3">1R-7</strain>
    </source>
</reference>
<reference evidence="2 4" key="1">
    <citation type="submission" date="2016-04" db="EMBL/GenBank/DDBJ databases">
        <title>Genome sequence of Methanosphaera cuniculi DSM 4103.</title>
        <authorList>
            <person name="Poehlein A."/>
            <person name="Seedorf H."/>
            <person name="Daniel R."/>
        </authorList>
    </citation>
    <scope>NUCLEOTIDE SEQUENCE [LARGE SCALE GENOMIC DNA]</scope>
    <source>
        <strain evidence="2 4">DSM 4103</strain>
    </source>
</reference>
<proteinExistence type="predicted"/>
<name>A0A2A2HF88_9EURY</name>
<evidence type="ECO:0000313" key="4">
    <source>
        <dbReference type="Proteomes" id="UP000246004"/>
    </source>
</evidence>
<protein>
    <submittedName>
        <fullName evidence="1">Uncharacterized protein</fullName>
    </submittedName>
</protein>
<comment type="caution">
    <text evidence="1">The sequence shown here is derived from an EMBL/GenBank/DDBJ whole genome shotgun (WGS) entry which is preliminary data.</text>
</comment>
<evidence type="ECO:0000313" key="2">
    <source>
        <dbReference type="EMBL" id="PWL08818.1"/>
    </source>
</evidence>
<accession>A0A2A2HF88</accession>
<organism evidence="1 3">
    <name type="scientific">Methanosphaera cuniculi</name>
    <dbReference type="NCBI Taxonomy" id="1077256"/>
    <lineage>
        <taxon>Archaea</taxon>
        <taxon>Methanobacteriati</taxon>
        <taxon>Methanobacteriota</taxon>
        <taxon>Methanomada group</taxon>
        <taxon>Methanobacteria</taxon>
        <taxon>Methanobacteriales</taxon>
        <taxon>Methanobacteriaceae</taxon>
        <taxon>Methanosphaera</taxon>
    </lineage>
</organism>
<dbReference type="EMBL" id="LWMS01000008">
    <property type="protein sequence ID" value="PWL08818.1"/>
    <property type="molecule type" value="Genomic_DNA"/>
</dbReference>
<gene>
    <name evidence="1" type="ORF">ASJ82_01680</name>
    <name evidence="2" type="ORF">MSCUN_02560</name>
</gene>
<sequence>MKTITINQENTIESIIEFHQQFAQKYNLKIKKLDQNIQYQINDTKITQTYTSTIKKLNIKKVPLKKLTKDQKIIILIIKNTKINNIIIKKIEKINKQENITTILIEKTKYLKQ</sequence>
<dbReference type="AlphaFoldDB" id="A0A2A2HF88"/>
<keyword evidence="3" id="KW-1185">Reference proteome</keyword>
<evidence type="ECO:0000313" key="3">
    <source>
        <dbReference type="Proteomes" id="UP000217528"/>
    </source>
</evidence>
<dbReference type="EMBL" id="LMVN01000004">
    <property type="protein sequence ID" value="PAV07976.1"/>
    <property type="molecule type" value="Genomic_DNA"/>
</dbReference>
<dbReference type="RefSeq" id="WP_095608181.1">
    <property type="nucleotide sequence ID" value="NZ_LMVN01000004.1"/>
</dbReference>
<evidence type="ECO:0000313" key="1">
    <source>
        <dbReference type="EMBL" id="PAV07976.1"/>
    </source>
</evidence>
<dbReference type="Proteomes" id="UP000217528">
    <property type="component" value="Unassembled WGS sequence"/>
</dbReference>